<evidence type="ECO:0000259" key="2">
    <source>
        <dbReference type="Pfam" id="PF14261"/>
    </source>
</evidence>
<evidence type="ECO:0000313" key="4">
    <source>
        <dbReference type="Proteomes" id="UP000017184"/>
    </source>
</evidence>
<feature type="domain" description="Transposase (putative) YhgA-like" evidence="1">
    <location>
        <begin position="4"/>
        <end position="201"/>
    </location>
</feature>
<reference evidence="3 4" key="1">
    <citation type="journal article" date="2013" name="Genome Biol.">
        <title>Genomic analysis reveals key aspects of prokaryotic symbiosis in the phototrophic consortium "Chlorochromatium aggregatum".</title>
        <authorList>
            <person name="Liu Z."/>
            <person name="Muller J."/>
            <person name="Li T."/>
            <person name="Alvey R.M."/>
            <person name="Vogl K."/>
            <person name="Frigaard N.U."/>
            <person name="Rockwell N.C."/>
            <person name="Boyd E.S."/>
            <person name="Tomsho L.P."/>
            <person name="Schuster S.C."/>
            <person name="Henke P."/>
            <person name="Rohde M."/>
            <person name="Overmann J."/>
            <person name="Bryant D.A."/>
        </authorList>
    </citation>
    <scope>NUCLEOTIDE SEQUENCE [LARGE SCALE GENOMIC DNA]</scope>
    <source>
        <strain evidence="3">CR</strain>
    </source>
</reference>
<proteinExistence type="predicted"/>
<dbReference type="Pfam" id="PF04754">
    <property type="entry name" value="Transposase_31"/>
    <property type="match status" value="1"/>
</dbReference>
<dbReference type="OrthoDB" id="932587at2"/>
<dbReference type="KEGG" id="cbx:Cenrod_0525"/>
<evidence type="ECO:0000313" key="3">
    <source>
        <dbReference type="EMBL" id="AGX86639.1"/>
    </source>
</evidence>
<dbReference type="PANTHER" id="PTHR34611">
    <property type="match status" value="1"/>
</dbReference>
<dbReference type="EMBL" id="CP004885">
    <property type="protein sequence ID" value="AGX86639.1"/>
    <property type="molecule type" value="Genomic_DNA"/>
</dbReference>
<dbReference type="eggNOG" id="COG5464">
    <property type="taxonomic scope" value="Bacteria"/>
</dbReference>
<evidence type="ECO:0008006" key="5">
    <source>
        <dbReference type="Google" id="ProtNLM"/>
    </source>
</evidence>
<dbReference type="RefSeq" id="WP_022771460.1">
    <property type="nucleotide sequence ID" value="NC_022576.1"/>
</dbReference>
<dbReference type="AlphaFoldDB" id="U5N8X3"/>
<dbReference type="STRING" id="946483.Cenrod_0525"/>
<sequence>MASEHDSGYKFLFSNREMVRDLILGFVPDTWLRSLDYDTLEKVPGSYISDDFRQRADDVVWRVQVGGQWVYLYLLIEFQSSVDRYMALRMLVYLGLLYQDLVRRGEVLPDGRLPPALPIVLYNGTARWTAANNISELIPPVPGLVEKFKPKFQYLLIDQNDYTDNTLAPLNNLVAAVFRLEQLASPEALQPLIASLQEWLADEPDLRRMFAIWIRATLMRKKRYQIELPQIDDLQEIRVMLSERLEEWAKGYEAKGMLLGIEQGIEQGMERGKREGEASILHKLLTKRFGPVPETLMAHIDAASLEQIEAWIDGVLDAPNLESLFADPPDFPLSH</sequence>
<dbReference type="Pfam" id="PF14261">
    <property type="entry name" value="DUF4351"/>
    <property type="match status" value="1"/>
</dbReference>
<organism evidence="3 4">
    <name type="scientific">Candidatus Symbiobacter mobilis CR</name>
    <dbReference type="NCBI Taxonomy" id="946483"/>
    <lineage>
        <taxon>Bacteria</taxon>
        <taxon>Pseudomonadati</taxon>
        <taxon>Pseudomonadota</taxon>
        <taxon>Betaproteobacteria</taxon>
        <taxon>Burkholderiales</taxon>
        <taxon>Comamonadaceae</taxon>
    </lineage>
</organism>
<dbReference type="InterPro" id="IPR025587">
    <property type="entry name" value="DUF4351"/>
</dbReference>
<evidence type="ECO:0000259" key="1">
    <source>
        <dbReference type="Pfam" id="PF04754"/>
    </source>
</evidence>
<dbReference type="InterPro" id="IPR051699">
    <property type="entry name" value="Rpn/YhgA-like_nuclease"/>
</dbReference>
<keyword evidence="4" id="KW-1185">Reference proteome</keyword>
<feature type="domain" description="DUF4351" evidence="2">
    <location>
        <begin position="270"/>
        <end position="324"/>
    </location>
</feature>
<dbReference type="HOGENOM" id="CLU_059548_0_1_4"/>
<dbReference type="Proteomes" id="UP000017184">
    <property type="component" value="Chromosome"/>
</dbReference>
<name>U5N8X3_9BURK</name>
<dbReference type="PANTHER" id="PTHR34611:SF2">
    <property type="entry name" value="INACTIVE RECOMBINATION-PROMOTING NUCLEASE-LIKE PROTEIN RPNE-RELATED"/>
    <property type="match status" value="1"/>
</dbReference>
<accession>U5N8X3</accession>
<dbReference type="PATRIC" id="fig|946483.4.peg.528"/>
<protein>
    <recommendedName>
        <fullName evidence="5">Transposase</fullName>
    </recommendedName>
</protein>
<dbReference type="InterPro" id="IPR006842">
    <property type="entry name" value="Transposase_31"/>
</dbReference>
<gene>
    <name evidence="3" type="ORF">Cenrod_0525</name>
</gene>